<evidence type="ECO:0000313" key="6">
    <source>
        <dbReference type="Proteomes" id="UP000297706"/>
    </source>
</evidence>
<dbReference type="Gene3D" id="2.40.50.100">
    <property type="match status" value="1"/>
</dbReference>
<dbReference type="AlphaFoldDB" id="A0A4Y9VTW1"/>
<protein>
    <submittedName>
        <fullName evidence="5">Efflux RND transporter periplasmic adaptor subunit</fullName>
    </submittedName>
</protein>
<accession>A0A4Y9VTW1</accession>
<gene>
    <name evidence="5" type="ORF">C3Y98_01250</name>
</gene>
<dbReference type="SUPFAM" id="SSF111369">
    <property type="entry name" value="HlyD-like secretion proteins"/>
    <property type="match status" value="1"/>
</dbReference>
<comment type="similarity">
    <text evidence="1">Belongs to the membrane fusion protein (MFP) (TC 8.A.1) family.</text>
</comment>
<dbReference type="Gene3D" id="2.40.30.170">
    <property type="match status" value="1"/>
</dbReference>
<feature type="chain" id="PRO_5021463799" evidence="3">
    <location>
        <begin position="22"/>
        <end position="373"/>
    </location>
</feature>
<dbReference type="PANTHER" id="PTHR30469:SF18">
    <property type="entry name" value="RESISTANCE-NODULATION-CELL DIVISION (RND) EFFLUX MEMBRANE FUSION PROTEIN-RELATED"/>
    <property type="match status" value="1"/>
</dbReference>
<comment type="caution">
    <text evidence="5">The sequence shown here is derived from an EMBL/GenBank/DDBJ whole genome shotgun (WGS) entry which is preliminary data.</text>
</comment>
<feature type="signal peptide" evidence="3">
    <location>
        <begin position="1"/>
        <end position="21"/>
    </location>
</feature>
<dbReference type="GO" id="GO:1990281">
    <property type="term" value="C:efflux pump complex"/>
    <property type="evidence" value="ECO:0007669"/>
    <property type="project" value="TreeGrafter"/>
</dbReference>
<dbReference type="Pfam" id="PF25917">
    <property type="entry name" value="BSH_RND"/>
    <property type="match status" value="1"/>
</dbReference>
<reference evidence="5 6" key="1">
    <citation type="submission" date="2018-02" db="EMBL/GenBank/DDBJ databases">
        <title>A novel lanthanide dependent methylotroph, Methylotenera sp. La3113.</title>
        <authorList>
            <person name="Lv H."/>
            <person name="Tani A."/>
        </authorList>
    </citation>
    <scope>NUCLEOTIDE SEQUENCE [LARGE SCALE GENOMIC DNA]</scope>
    <source>
        <strain evidence="5 6">La3113</strain>
    </source>
</reference>
<dbReference type="GO" id="GO:0015562">
    <property type="term" value="F:efflux transmembrane transporter activity"/>
    <property type="evidence" value="ECO:0007669"/>
    <property type="project" value="TreeGrafter"/>
</dbReference>
<dbReference type="PANTHER" id="PTHR30469">
    <property type="entry name" value="MULTIDRUG RESISTANCE PROTEIN MDTA"/>
    <property type="match status" value="1"/>
</dbReference>
<feature type="domain" description="Multidrug resistance protein MdtA-like barrel-sandwich hybrid" evidence="4">
    <location>
        <begin position="64"/>
        <end position="199"/>
    </location>
</feature>
<evidence type="ECO:0000256" key="2">
    <source>
        <dbReference type="SAM" id="Coils"/>
    </source>
</evidence>
<evidence type="ECO:0000313" key="5">
    <source>
        <dbReference type="EMBL" id="TFW73011.1"/>
    </source>
</evidence>
<keyword evidence="2" id="KW-0175">Coiled coil</keyword>
<keyword evidence="6" id="KW-1185">Reference proteome</keyword>
<dbReference type="EMBL" id="PQVH01000002">
    <property type="protein sequence ID" value="TFW73011.1"/>
    <property type="molecule type" value="Genomic_DNA"/>
</dbReference>
<evidence type="ECO:0000256" key="1">
    <source>
        <dbReference type="ARBA" id="ARBA00009477"/>
    </source>
</evidence>
<organism evidence="5 6">
    <name type="scientific">Methylotenera oryzisoli</name>
    <dbReference type="NCBI Taxonomy" id="2080758"/>
    <lineage>
        <taxon>Bacteria</taxon>
        <taxon>Pseudomonadati</taxon>
        <taxon>Pseudomonadota</taxon>
        <taxon>Betaproteobacteria</taxon>
        <taxon>Nitrosomonadales</taxon>
        <taxon>Methylophilaceae</taxon>
        <taxon>Methylotenera</taxon>
    </lineage>
</organism>
<proteinExistence type="inferred from homology"/>
<evidence type="ECO:0000256" key="3">
    <source>
        <dbReference type="SAM" id="SignalP"/>
    </source>
</evidence>
<sequence>MLSRKLISVSVIGLSTISLLACSEKTPDDPRTQIPLVKTTTVKVASEASRSFTGVVAARVQSDLAFRVSGKILERLVDAGQQVKRGQPLFRIDPNDLKLTAMSQQEVVMAAKARADQTAEDEIRHRGLVEAGAISASVYDQIKAAADAAKAQLKAAESQADVAKNASHYAVLVADADGVVVETLAEPGQVVNAGQAVARVAHAGKREAIVHLPETLRPALETVAQAKLFGNGSKTVSAKLRQLSESADALSRTYEARYTLSEGLADAPLGATVTIQLNDSGSSATTGIEVPIGAIFDSGKESGVWVVEGKPLQVNWRPVKLLSISEESARIDSNLEVNDQIVALGAHLLHQGEKVRVATDSNLSADLKNGEAK</sequence>
<name>A0A4Y9VTW1_9PROT</name>
<dbReference type="RefSeq" id="WP_135276319.1">
    <property type="nucleotide sequence ID" value="NZ_PQVH01000002.1"/>
</dbReference>
<dbReference type="OrthoDB" id="9806939at2"/>
<dbReference type="PROSITE" id="PS51257">
    <property type="entry name" value="PROKAR_LIPOPROTEIN"/>
    <property type="match status" value="1"/>
</dbReference>
<dbReference type="NCBIfam" id="TIGR01730">
    <property type="entry name" value="RND_mfp"/>
    <property type="match status" value="1"/>
</dbReference>
<feature type="coiled-coil region" evidence="2">
    <location>
        <begin position="139"/>
        <end position="166"/>
    </location>
</feature>
<dbReference type="InterPro" id="IPR006143">
    <property type="entry name" value="RND_pump_MFP"/>
</dbReference>
<keyword evidence="3" id="KW-0732">Signal</keyword>
<dbReference type="Proteomes" id="UP000297706">
    <property type="component" value="Unassembled WGS sequence"/>
</dbReference>
<dbReference type="Gene3D" id="1.10.287.470">
    <property type="entry name" value="Helix hairpin bin"/>
    <property type="match status" value="1"/>
</dbReference>
<dbReference type="InterPro" id="IPR058625">
    <property type="entry name" value="MdtA-like_BSH"/>
</dbReference>
<evidence type="ECO:0000259" key="4">
    <source>
        <dbReference type="Pfam" id="PF25917"/>
    </source>
</evidence>
<dbReference type="Gene3D" id="2.40.420.20">
    <property type="match status" value="1"/>
</dbReference>